<sequence>MIDAQSYFSVIIFNGLTLFLLITLLPFLSWTLETLPVSLSGQRGFSLRFYYKRAFQAGKYIFKTGLTFKEGICCVFVTLTLLALPSFSLSKPLFHTPFLAFWSDPLLIGTGLVLVRFYFLPAQSLLLLSGSFIVLLWTELLLMLLVPQLHNGALFHNNDALEFDASLNGVLTCSALALLLTAPAPFQEDIIKRPYNLKEFHQNNRVENKRKREFLVLFQAIWVIFLSDLMFPELCGKVGISALLTFLLRTFCIILICTFCSLAQTEKNIRYISLLLGLGLLFALAGRFTA</sequence>
<organism evidence="2 3">
    <name type="scientific">Aristophania vespae</name>
    <dbReference type="NCBI Taxonomy" id="2697033"/>
    <lineage>
        <taxon>Bacteria</taxon>
        <taxon>Pseudomonadati</taxon>
        <taxon>Pseudomonadota</taxon>
        <taxon>Alphaproteobacteria</taxon>
        <taxon>Acetobacterales</taxon>
        <taxon>Acetobacteraceae</taxon>
        <taxon>Aristophania</taxon>
    </lineage>
</organism>
<reference evidence="2 3" key="1">
    <citation type="submission" date="2020-01" db="EMBL/GenBank/DDBJ databases">
        <title>Genome sequencing of strain KACC 21507.</title>
        <authorList>
            <person name="Heo J."/>
            <person name="Kim S.-J."/>
            <person name="Kim J.-S."/>
            <person name="Hong S.-B."/>
            <person name="Kwon S.-W."/>
        </authorList>
    </citation>
    <scope>NUCLEOTIDE SEQUENCE [LARGE SCALE GENOMIC DNA]</scope>
    <source>
        <strain evidence="2 3">KACC 21507</strain>
    </source>
</reference>
<dbReference type="RefSeq" id="WP_160618908.1">
    <property type="nucleotide sequence ID" value="NZ_CP047652.1"/>
</dbReference>
<dbReference type="Proteomes" id="UP000463975">
    <property type="component" value="Chromosome"/>
</dbReference>
<keyword evidence="1" id="KW-0812">Transmembrane</keyword>
<dbReference type="EMBL" id="CP047652">
    <property type="protein sequence ID" value="QHI95833.1"/>
    <property type="molecule type" value="Genomic_DNA"/>
</dbReference>
<dbReference type="AlphaFoldDB" id="A0A6P1NEJ9"/>
<proteinExistence type="predicted"/>
<feature type="transmembrane region" description="Helical" evidence="1">
    <location>
        <begin position="166"/>
        <end position="186"/>
    </location>
</feature>
<keyword evidence="1" id="KW-0472">Membrane</keyword>
<evidence type="ECO:0000256" key="1">
    <source>
        <dbReference type="SAM" id="Phobius"/>
    </source>
</evidence>
<accession>A0A6P1NEJ9</accession>
<feature type="transmembrane region" description="Helical" evidence="1">
    <location>
        <begin position="238"/>
        <end position="262"/>
    </location>
</feature>
<evidence type="ECO:0000313" key="3">
    <source>
        <dbReference type="Proteomes" id="UP000463975"/>
    </source>
</evidence>
<gene>
    <name evidence="2" type="ORF">GT348_05860</name>
</gene>
<protein>
    <submittedName>
        <fullName evidence="2">Uncharacterized protein</fullName>
    </submittedName>
</protein>
<feature type="transmembrane region" description="Helical" evidence="1">
    <location>
        <begin position="6"/>
        <end position="28"/>
    </location>
</feature>
<feature type="transmembrane region" description="Helical" evidence="1">
    <location>
        <begin position="99"/>
        <end position="119"/>
    </location>
</feature>
<feature type="transmembrane region" description="Helical" evidence="1">
    <location>
        <begin position="269"/>
        <end position="288"/>
    </location>
</feature>
<keyword evidence="1" id="KW-1133">Transmembrane helix</keyword>
<feature type="transmembrane region" description="Helical" evidence="1">
    <location>
        <begin position="66"/>
        <end position="87"/>
    </location>
</feature>
<keyword evidence="3" id="KW-1185">Reference proteome</keyword>
<feature type="transmembrane region" description="Helical" evidence="1">
    <location>
        <begin position="214"/>
        <end position="232"/>
    </location>
</feature>
<name>A0A6P1NEJ9_9PROT</name>
<feature type="transmembrane region" description="Helical" evidence="1">
    <location>
        <begin position="126"/>
        <end position="146"/>
    </location>
</feature>
<evidence type="ECO:0000313" key="2">
    <source>
        <dbReference type="EMBL" id="QHI95833.1"/>
    </source>
</evidence>
<dbReference type="KEGG" id="bomb:GT348_05860"/>